<sequence>MEIYSTKNDSKNLVITVIPSSDAKLDDPNEVIVIIHQKEDARRRKRQAVTINAEGNYEAEVLKSKLVEKPIVKIITSFIVDANQFPNKDIIVAQTEIDYSFNGGQVQGFETKYDTHKDEYNKGSDADETFRVTKRIEVLLT</sequence>
<dbReference type="RefSeq" id="WP_311332458.1">
    <property type="nucleotide sequence ID" value="NZ_JAVRHZ010000002.1"/>
</dbReference>
<organism evidence="1 2">
    <name type="scientific">Patiriisocius hiemis</name>
    <dbReference type="NCBI Taxonomy" id="3075604"/>
    <lineage>
        <taxon>Bacteria</taxon>
        <taxon>Pseudomonadati</taxon>
        <taxon>Bacteroidota</taxon>
        <taxon>Flavobacteriia</taxon>
        <taxon>Flavobacteriales</taxon>
        <taxon>Flavobacteriaceae</taxon>
        <taxon>Patiriisocius</taxon>
    </lineage>
</organism>
<keyword evidence="2" id="KW-1185">Reference proteome</keyword>
<gene>
    <name evidence="1" type="ORF">RM538_05800</name>
</gene>
<accession>A0ABU2YEN2</accession>
<comment type="caution">
    <text evidence="1">The sequence shown here is derived from an EMBL/GenBank/DDBJ whole genome shotgun (WGS) entry which is preliminary data.</text>
</comment>
<proteinExistence type="predicted"/>
<evidence type="ECO:0000313" key="1">
    <source>
        <dbReference type="EMBL" id="MDT0555508.1"/>
    </source>
</evidence>
<protein>
    <submittedName>
        <fullName evidence="1">Uncharacterized protein</fullName>
    </submittedName>
</protein>
<name>A0ABU2YEN2_9FLAO</name>
<reference evidence="1 2" key="1">
    <citation type="submission" date="2023-09" db="EMBL/GenBank/DDBJ databases">
        <authorList>
            <person name="Rey-Velasco X."/>
        </authorList>
    </citation>
    <scope>NUCLEOTIDE SEQUENCE [LARGE SCALE GENOMIC DNA]</scope>
    <source>
        <strain evidence="1 2">W242</strain>
    </source>
</reference>
<evidence type="ECO:0000313" key="2">
    <source>
        <dbReference type="Proteomes" id="UP001254488"/>
    </source>
</evidence>
<dbReference type="Proteomes" id="UP001254488">
    <property type="component" value="Unassembled WGS sequence"/>
</dbReference>
<dbReference type="EMBL" id="JAVRHZ010000002">
    <property type="protein sequence ID" value="MDT0555508.1"/>
    <property type="molecule type" value="Genomic_DNA"/>
</dbReference>